<evidence type="ECO:0000256" key="11">
    <source>
        <dbReference type="ARBA" id="ARBA00022967"/>
    </source>
</evidence>
<accession>A0A2G0E8V7</accession>
<dbReference type="GO" id="GO:0034040">
    <property type="term" value="F:ATPase-coupled lipid transmembrane transporter activity"/>
    <property type="evidence" value="ECO:0007669"/>
    <property type="project" value="TreeGrafter"/>
</dbReference>
<dbReference type="Pfam" id="PF00664">
    <property type="entry name" value="ABC_membrane"/>
    <property type="match status" value="1"/>
</dbReference>
<feature type="transmembrane region" description="Helical" evidence="15">
    <location>
        <begin position="394"/>
        <end position="412"/>
    </location>
</feature>
<dbReference type="Gene3D" id="3.40.50.300">
    <property type="entry name" value="P-loop containing nucleotide triphosphate hydrolases"/>
    <property type="match status" value="1"/>
</dbReference>
<dbReference type="PROSITE" id="PS50929">
    <property type="entry name" value="ABC_TM1F"/>
    <property type="match status" value="1"/>
</dbReference>
<dbReference type="PROSITE" id="PS00211">
    <property type="entry name" value="ABC_TRANSPORTER_1"/>
    <property type="match status" value="1"/>
</dbReference>
<dbReference type="CDD" id="cd18570">
    <property type="entry name" value="ABC_6TM_PCAT1_LagD_like"/>
    <property type="match status" value="1"/>
</dbReference>
<comment type="caution">
    <text evidence="19">The sequence shown here is derived from an EMBL/GenBank/DDBJ whole genome shotgun (WGS) entry which is preliminary data.</text>
</comment>
<organism evidence="19 20">
    <name type="scientific">Enterococcus faecium</name>
    <name type="common">Streptococcus faecium</name>
    <dbReference type="NCBI Taxonomy" id="1352"/>
    <lineage>
        <taxon>Bacteria</taxon>
        <taxon>Bacillati</taxon>
        <taxon>Bacillota</taxon>
        <taxon>Bacilli</taxon>
        <taxon>Lactobacillales</taxon>
        <taxon>Enterococcaceae</taxon>
        <taxon>Enterococcus</taxon>
    </lineage>
</organism>
<feature type="domain" description="ABC transmembrane type-1" evidence="17">
    <location>
        <begin position="168"/>
        <end position="447"/>
    </location>
</feature>
<dbReference type="InterPro" id="IPR003439">
    <property type="entry name" value="ABC_transporter-like_ATP-bd"/>
</dbReference>
<dbReference type="CDD" id="cd02418">
    <property type="entry name" value="Peptidase_C39B"/>
    <property type="match status" value="1"/>
</dbReference>
<evidence type="ECO:0000259" key="17">
    <source>
        <dbReference type="PROSITE" id="PS50929"/>
    </source>
</evidence>
<evidence type="ECO:0000256" key="9">
    <source>
        <dbReference type="ARBA" id="ARBA00022840"/>
    </source>
</evidence>
<dbReference type="Pfam" id="PF00005">
    <property type="entry name" value="ABC_tran"/>
    <property type="match status" value="1"/>
</dbReference>
<dbReference type="Pfam" id="PF03412">
    <property type="entry name" value="Peptidase_C39"/>
    <property type="match status" value="1"/>
</dbReference>
<comment type="subcellular location">
    <subcellularLocation>
        <location evidence="1">Cell membrane</location>
        <topology evidence="1">Multi-pass membrane protein</topology>
    </subcellularLocation>
</comment>
<dbReference type="FunFam" id="3.40.50.300:FF:000299">
    <property type="entry name" value="ABC transporter ATP-binding protein/permease"/>
    <property type="match status" value="1"/>
</dbReference>
<dbReference type="InterPro" id="IPR039421">
    <property type="entry name" value="Type_1_exporter"/>
</dbReference>
<feature type="transmembrane region" description="Helical" evidence="15">
    <location>
        <begin position="198"/>
        <end position="219"/>
    </location>
</feature>
<dbReference type="RefSeq" id="WP_080306255.1">
    <property type="nucleotide sequence ID" value="NZ_CP145117.1"/>
</dbReference>
<keyword evidence="14" id="KW-0080">Bacteriocin transport</keyword>
<dbReference type="PANTHER" id="PTHR24221">
    <property type="entry name" value="ATP-BINDING CASSETTE SUB-FAMILY B"/>
    <property type="match status" value="1"/>
</dbReference>
<feature type="domain" description="Peptidase C39" evidence="18">
    <location>
        <begin position="10"/>
        <end position="135"/>
    </location>
</feature>
<dbReference type="AlphaFoldDB" id="A0A2G0E8V7"/>
<dbReference type="Proteomes" id="UP000224303">
    <property type="component" value="Unassembled WGS sequence"/>
</dbReference>
<dbReference type="PANTHER" id="PTHR24221:SF654">
    <property type="entry name" value="ATP-BINDING CASSETTE SUB-FAMILY B MEMBER 6"/>
    <property type="match status" value="1"/>
</dbReference>
<evidence type="ECO:0000256" key="7">
    <source>
        <dbReference type="ARBA" id="ARBA00022801"/>
    </source>
</evidence>
<dbReference type="Gene3D" id="3.90.70.10">
    <property type="entry name" value="Cysteine proteinases"/>
    <property type="match status" value="1"/>
</dbReference>
<keyword evidence="7" id="KW-0378">Hydrolase</keyword>
<dbReference type="Gene3D" id="1.20.1560.10">
    <property type="entry name" value="ABC transporter type 1, transmembrane domain"/>
    <property type="match status" value="1"/>
</dbReference>
<evidence type="ECO:0000256" key="6">
    <source>
        <dbReference type="ARBA" id="ARBA00022741"/>
    </source>
</evidence>
<keyword evidence="12 15" id="KW-1133">Transmembrane helix</keyword>
<protein>
    <submittedName>
        <fullName evidence="19">Peptide cleavage/export ABC transporter</fullName>
    </submittedName>
</protein>
<feature type="transmembrane region" description="Helical" evidence="15">
    <location>
        <begin position="164"/>
        <end position="186"/>
    </location>
</feature>
<keyword evidence="2" id="KW-0813">Transport</keyword>
<dbReference type="InterPro" id="IPR027417">
    <property type="entry name" value="P-loop_NTPase"/>
</dbReference>
<dbReference type="SUPFAM" id="SSF52540">
    <property type="entry name" value="P-loop containing nucleoside triphosphate hydrolases"/>
    <property type="match status" value="1"/>
</dbReference>
<keyword evidence="11" id="KW-1278">Translocase</keyword>
<dbReference type="EMBL" id="PCGC01000031">
    <property type="protein sequence ID" value="PHL20895.1"/>
    <property type="molecule type" value="Genomic_DNA"/>
</dbReference>
<evidence type="ECO:0000256" key="12">
    <source>
        <dbReference type="ARBA" id="ARBA00022989"/>
    </source>
</evidence>
<dbReference type="PROSITE" id="PS50893">
    <property type="entry name" value="ABC_TRANSPORTER_2"/>
    <property type="match status" value="1"/>
</dbReference>
<evidence type="ECO:0000259" key="18">
    <source>
        <dbReference type="PROSITE" id="PS50990"/>
    </source>
</evidence>
<evidence type="ECO:0000256" key="1">
    <source>
        <dbReference type="ARBA" id="ARBA00004651"/>
    </source>
</evidence>
<evidence type="ECO:0000256" key="2">
    <source>
        <dbReference type="ARBA" id="ARBA00022448"/>
    </source>
</evidence>
<dbReference type="GO" id="GO:0016887">
    <property type="term" value="F:ATP hydrolysis activity"/>
    <property type="evidence" value="ECO:0007669"/>
    <property type="project" value="InterPro"/>
</dbReference>
<keyword evidence="10" id="KW-0653">Protein transport</keyword>
<feature type="transmembrane region" description="Helical" evidence="15">
    <location>
        <begin position="305"/>
        <end position="323"/>
    </location>
</feature>
<dbReference type="GO" id="GO:0008234">
    <property type="term" value="F:cysteine-type peptidase activity"/>
    <property type="evidence" value="ECO:0007669"/>
    <property type="project" value="UniProtKB-KW"/>
</dbReference>
<evidence type="ECO:0000313" key="19">
    <source>
        <dbReference type="EMBL" id="PHL20895.1"/>
    </source>
</evidence>
<dbReference type="InterPro" id="IPR011527">
    <property type="entry name" value="ABC1_TM_dom"/>
</dbReference>
<evidence type="ECO:0000256" key="3">
    <source>
        <dbReference type="ARBA" id="ARBA00022475"/>
    </source>
</evidence>
<name>A0A2G0E8V7_ENTFC</name>
<dbReference type="InterPro" id="IPR003593">
    <property type="entry name" value="AAA+_ATPase"/>
</dbReference>
<evidence type="ECO:0000256" key="13">
    <source>
        <dbReference type="ARBA" id="ARBA00023136"/>
    </source>
</evidence>
<evidence type="ECO:0000256" key="10">
    <source>
        <dbReference type="ARBA" id="ARBA00022927"/>
    </source>
</evidence>
<gene>
    <name evidence="19" type="ORF">CQR37_11545</name>
</gene>
<dbReference type="InterPro" id="IPR017871">
    <property type="entry name" value="ABC_transporter-like_CS"/>
</dbReference>
<evidence type="ECO:0000256" key="14">
    <source>
        <dbReference type="ARBA" id="ARBA00043264"/>
    </source>
</evidence>
<dbReference type="GO" id="GO:0043214">
    <property type="term" value="F:ABC-type bacteriocin transporter activity"/>
    <property type="evidence" value="ECO:0007669"/>
    <property type="project" value="InterPro"/>
</dbReference>
<dbReference type="InterPro" id="IPR036640">
    <property type="entry name" value="ABC1_TM_sf"/>
</dbReference>
<keyword evidence="8" id="KW-0788">Thiol protease</keyword>
<evidence type="ECO:0000259" key="16">
    <source>
        <dbReference type="PROSITE" id="PS50893"/>
    </source>
</evidence>
<keyword evidence="6" id="KW-0547">Nucleotide-binding</keyword>
<evidence type="ECO:0000256" key="15">
    <source>
        <dbReference type="SAM" id="Phobius"/>
    </source>
</evidence>
<dbReference type="GO" id="GO:0006508">
    <property type="term" value="P:proteolysis"/>
    <property type="evidence" value="ECO:0007669"/>
    <property type="project" value="UniProtKB-KW"/>
</dbReference>
<dbReference type="NCBIfam" id="TIGR01193">
    <property type="entry name" value="bacteriocin_ABC"/>
    <property type="match status" value="1"/>
</dbReference>
<dbReference type="InterPro" id="IPR005897">
    <property type="entry name" value="Pept_C39_ABC_bacteriocin"/>
</dbReference>
<keyword evidence="5 15" id="KW-0812">Transmembrane</keyword>
<evidence type="ECO:0000256" key="8">
    <source>
        <dbReference type="ARBA" id="ARBA00022807"/>
    </source>
</evidence>
<feature type="domain" description="ABC transporter" evidence="16">
    <location>
        <begin position="483"/>
        <end position="717"/>
    </location>
</feature>
<sequence>MIKSFPFVQQQDEKDCGVACLSMILKYFKTDIPIHKLRDLSGTDLEGTSAFGLKKTFEKLSFDCMAIQADSEIWKERDLILPLIAHILVDNSYMHYVVIYKTKGNVLWIADPANGKNRKTIEAFQKEWTGILLLPMPRETYIPIKEKVAGLSSFLPIIWKQKGLVFHIVLASIFITFFGIGSSYYFQGILDFFIPNQARSTLNIISIGLIAVYLFRVLFEYSRSYLLIILGQRMSMAIMLQYFKHVLTLPMNFFATRKSGEIISRFLDASKIIDALASATLSIFLDIGMVLLVGVTLAIQNSTLFLITLCSLPFYVVAIFAFVKSYEKSNREEMAAGAAVNSSIIESLKGIETIKAYSGEEKVYNRIDHEFVKLMKKSFRTVTLDNIQQGIKHLIQLISSALILWLGSYFVMDNRISLGQLITYNALLVFFTDPLQNIINLQVKMQTAQVANNRLNEIFAIDSEKSNQSFEYMLSEQLFQQDITVKNVSFSYSMKAPTLNEISCTIPSHSKTAIVGVSGSGKSTLAKLFVRFYEASEGSIHYGNINHLDIPFQILRDRVTYLPQESFFFSGTIIENLIFGLDSPPSFEQIIEVCEIVQLNEFINQQPLRYETLLEEGGNNLSGGQRQRLAIARALLKNPDILILDEATSGLDTLLEHAIMNYLLNLKEKTIIFIAHHLPIAKTCDQILVLHEGHLVEKGTHDELRFADGIYQKLWEI</sequence>
<evidence type="ECO:0000256" key="4">
    <source>
        <dbReference type="ARBA" id="ARBA00022670"/>
    </source>
</evidence>
<dbReference type="GO" id="GO:0005524">
    <property type="term" value="F:ATP binding"/>
    <property type="evidence" value="ECO:0007669"/>
    <property type="project" value="UniProtKB-KW"/>
</dbReference>
<dbReference type="PROSITE" id="PS50990">
    <property type="entry name" value="PEPTIDASE_C39"/>
    <property type="match status" value="1"/>
</dbReference>
<reference evidence="19 20" key="1">
    <citation type="submission" date="2017-10" db="EMBL/GenBank/DDBJ databases">
        <title>Draft genomes of the Enterococcus faecium isolated from human feces before and after Helicobacter pylori eradication therapy.</title>
        <authorList>
            <person name="Prianichniikov N.A."/>
            <person name="Glushchenko O.E."/>
            <person name="Malakhova M.V."/>
        </authorList>
    </citation>
    <scope>NUCLEOTIDE SEQUENCE [LARGE SCALE GENOMIC DNA]</scope>
    <source>
        <strain evidence="19 20">Hp_5-7</strain>
    </source>
</reference>
<feature type="transmembrane region" description="Helical" evidence="15">
    <location>
        <begin position="275"/>
        <end position="299"/>
    </location>
</feature>
<dbReference type="SMART" id="SM00382">
    <property type="entry name" value="AAA"/>
    <property type="match status" value="1"/>
</dbReference>
<evidence type="ECO:0000256" key="5">
    <source>
        <dbReference type="ARBA" id="ARBA00022692"/>
    </source>
</evidence>
<dbReference type="GO" id="GO:0005886">
    <property type="term" value="C:plasma membrane"/>
    <property type="evidence" value="ECO:0007669"/>
    <property type="project" value="UniProtKB-SubCell"/>
</dbReference>
<keyword evidence="13 15" id="KW-0472">Membrane</keyword>
<keyword evidence="9" id="KW-0067">ATP-binding</keyword>
<keyword evidence="4" id="KW-0645">Protease</keyword>
<dbReference type="GO" id="GO:0015031">
    <property type="term" value="P:protein transport"/>
    <property type="evidence" value="ECO:0007669"/>
    <property type="project" value="UniProtKB-KW"/>
</dbReference>
<evidence type="ECO:0000313" key="20">
    <source>
        <dbReference type="Proteomes" id="UP000224303"/>
    </source>
</evidence>
<proteinExistence type="predicted"/>
<dbReference type="InterPro" id="IPR005074">
    <property type="entry name" value="Peptidase_C39"/>
</dbReference>
<keyword evidence="3" id="KW-1003">Cell membrane</keyword>
<dbReference type="SUPFAM" id="SSF90123">
    <property type="entry name" value="ABC transporter transmembrane region"/>
    <property type="match status" value="1"/>
</dbReference>